<dbReference type="PANTHER" id="PTHR46508">
    <property type="entry name" value="PHD FINGER FAMILY PROTEIN"/>
    <property type="match status" value="1"/>
</dbReference>
<dbReference type="STRING" id="981085.W9RR58"/>
<dbReference type="Pfam" id="PF24294">
    <property type="entry name" value="Chromo_PTM"/>
    <property type="match status" value="1"/>
</dbReference>
<evidence type="ECO:0000259" key="9">
    <source>
        <dbReference type="PROSITE" id="PS50827"/>
    </source>
</evidence>
<dbReference type="Pfam" id="PF00628">
    <property type="entry name" value="PHD"/>
    <property type="match status" value="1"/>
</dbReference>
<evidence type="ECO:0000256" key="3">
    <source>
        <dbReference type="ARBA" id="ARBA00022771"/>
    </source>
</evidence>
<dbReference type="InterPro" id="IPR013083">
    <property type="entry name" value="Znf_RING/FYVE/PHD"/>
</dbReference>
<dbReference type="InterPro" id="IPR011011">
    <property type="entry name" value="Znf_FYVE_PHD"/>
</dbReference>
<gene>
    <name evidence="10" type="ORF">L484_003167</name>
</gene>
<evidence type="ECO:0000256" key="5">
    <source>
        <dbReference type="ARBA" id="ARBA00023242"/>
    </source>
</evidence>
<dbReference type="GO" id="GO:0008270">
    <property type="term" value="F:zinc ion binding"/>
    <property type="evidence" value="ECO:0007669"/>
    <property type="project" value="UniProtKB-KW"/>
</dbReference>
<dbReference type="PROSITE" id="PS01359">
    <property type="entry name" value="ZF_PHD_1"/>
    <property type="match status" value="1"/>
</dbReference>
<dbReference type="PROSITE" id="PS50827">
    <property type="entry name" value="DDT"/>
    <property type="match status" value="1"/>
</dbReference>
<feature type="region of interest" description="Disordered" evidence="7">
    <location>
        <begin position="1449"/>
        <end position="1553"/>
    </location>
</feature>
<dbReference type="InterPro" id="IPR028942">
    <property type="entry name" value="WHIM1_dom"/>
</dbReference>
<proteinExistence type="predicted"/>
<protein>
    <submittedName>
        <fullName evidence="10">Nucleosome-remodeling factor subunit BPTF</fullName>
    </submittedName>
</protein>
<sequence>MEFVGRAVRRELDNGGGGGGDGEGEVVFSLGTVKSYDASSRLFKVVYEDGDSEELGLSEVAMLVEGKIQLGRKPKKRRRIERSGEELGEPGNAGQNLIHDCSIRGGNETLVSNHDGFLNDAKEGKRKIGGNGNLKEGENLLGKMEGLKEGVFSVNGDVNGVGDLRDGLDLNAGFNLNLNDDSDEHLGSEGNSRKLEHIDLNLDVNDDFDESLTSPVEIRRRGCDFDLNMEVVDDTKDGGEELKVSTCFERAGNDARTNDGDEEKIVEDVDSNGALTKVDLDINEDVSAKGVSDLLESSVRDACAASAEQLNNDCSVSGEDAKPDPSAVVLDTNSAKDCDATEIELKDGPYGAGTPMMNHEHLDDSATPSSQKGSRRKRRKLSDNVKAPTPTVLRRSARRGSAQNHVSITSCTVNDIPSSPAVSAITEEKPGTSVWKEPEKPVVVLPPKLQLPPSSQSLDLKDIPILDLFSVYACLRSFSTLLFLSPFELEEFVAAVKCKSPTSLFDNVHISILRTLRKHLEYLSNEGSESASDCLRSLNWNFLDVITWPMFMAEYFVIHGSELKPSFDLSSLKLFKADYYQQPASIKIEILRCLCDDLIEVEAIRSELNRRSLAAEPDMSYERNLNHRVGKKRRASLGISGGSCLEEEDIDNNNDWNYDECCLCKMDGSLICCDGCPAAYHSSCVGIANEHLPEGDWYCPECAIARDKPWIKSRKSLRGAELLGIDPYGRLYFNSSGYLLVSDSYDTESPSSYYHRDDLNMVIDVLKTSDFFYGDILVAICKHWSNVSLNGTSSKINCLYSVSADMSMKGQSHVLSYPPVSLASAELCAVKNESVEERKMEENTKIEDSGLGSQILKSVNKLDAITVTGSSHVTSEGSAEITQTQTQTWSGTDYDLTSIAKTQNQSVIQGKLTTVDMRQEAIIESAGPENPSTCITTRKGNTSEVQYGNGYVNYYSFGQIASSIAEDLTRKSSDKIKQDVVILEEEIISRQMRVILKKYSKFCWSSIKTFNVDVQKEKCGWCFSCRAATDDRECLFSMNVGPVREFPSSDDLSLQSKRNRKSHLTDIIYQILSIENRLRGLLLGPWLNPNHTKLWRKSALKASDIASVKHFLLTLESNLGRLALSADWLKHVDSDVSVGSASHIVTSSARGSLKNVIGRKRPITESGPTLNTASGLGIFWWRGGRLSRKVFNWKVLPCSLVSKAARQGGCTKIPGILYPENSEYAKRSKYVAWQAAVETSTSAEQLAFQVRELDSHIKWDDIENTHPLPVLDKESRKSIRLFKKVIVRRKSVQGGLVKYLLDFGKRRAIPDVVSKHGSMVEESSSERKKYWLDESYLPLHLLKNFEEKRIARKSTDNKSGKSVDYGSVMKRPQQKKGFAYLFSKAERSEYYQCGHCNKDVLIREAVSCQHCKGFFHKRHVKKSAGAIIAECTYTCHRCQNGVRAKIDTKKGKTAKKGGNVKSKQSKNIQTDRRSSQLKSNKKVSTVGQKGQSKKNSKAIPAVPLRRSTRKAKCLSLPNKLQNKKHRGRKKGKQVKAKKATQEKTKKGTSCRKKRTAVSHSYWLNGLLLSRKPNDERVVLFRDKSFLAPPEQSSDTPNQPKCQLCDEAGYKSTLNYVACETCREWFHADAIGIHPENIDIVIGFRCHTCCERTPPVCLHSVTMQSDVSQLAEVQNTAAVDCTEEVSNTVPPLSEIAFYPLKGRRKFCASVLMVTRPRSQVTSPKVGVPLGALATVFGSLLSAAVVFTEYKAGTIELGINSFG</sequence>
<evidence type="ECO:0000256" key="4">
    <source>
        <dbReference type="ARBA" id="ARBA00022833"/>
    </source>
</evidence>
<dbReference type="SMART" id="SM00249">
    <property type="entry name" value="PHD"/>
    <property type="match status" value="3"/>
</dbReference>
<keyword evidence="4" id="KW-0862">Zinc</keyword>
<dbReference type="GO" id="GO:0005634">
    <property type="term" value="C:nucleus"/>
    <property type="evidence" value="ECO:0007669"/>
    <property type="project" value="UniProtKB-SubCell"/>
</dbReference>
<evidence type="ECO:0000313" key="11">
    <source>
        <dbReference type="Proteomes" id="UP000030645"/>
    </source>
</evidence>
<dbReference type="CDD" id="cd15517">
    <property type="entry name" value="PHD_TCF19_like"/>
    <property type="match status" value="1"/>
</dbReference>
<dbReference type="SMART" id="SM00571">
    <property type="entry name" value="DDT"/>
    <property type="match status" value="1"/>
</dbReference>
<feature type="domain" description="DDT" evidence="9">
    <location>
        <begin position="462"/>
        <end position="522"/>
    </location>
</feature>
<name>W9RR58_9ROSA</name>
<feature type="domain" description="PHD-type" evidence="8">
    <location>
        <begin position="658"/>
        <end position="705"/>
    </location>
</feature>
<dbReference type="Pfam" id="PF02791">
    <property type="entry name" value="DDT"/>
    <property type="match status" value="1"/>
</dbReference>
<dbReference type="InterPro" id="IPR001965">
    <property type="entry name" value="Znf_PHD"/>
</dbReference>
<organism evidence="10 11">
    <name type="scientific">Morus notabilis</name>
    <dbReference type="NCBI Taxonomy" id="981085"/>
    <lineage>
        <taxon>Eukaryota</taxon>
        <taxon>Viridiplantae</taxon>
        <taxon>Streptophyta</taxon>
        <taxon>Embryophyta</taxon>
        <taxon>Tracheophyta</taxon>
        <taxon>Spermatophyta</taxon>
        <taxon>Magnoliopsida</taxon>
        <taxon>eudicotyledons</taxon>
        <taxon>Gunneridae</taxon>
        <taxon>Pentapetalae</taxon>
        <taxon>rosids</taxon>
        <taxon>fabids</taxon>
        <taxon>Rosales</taxon>
        <taxon>Moraceae</taxon>
        <taxon>Moreae</taxon>
        <taxon>Morus</taxon>
    </lineage>
</organism>
<keyword evidence="11" id="KW-1185">Reference proteome</keyword>
<keyword evidence="3 6" id="KW-0863">Zinc-finger</keyword>
<dbReference type="eggNOG" id="KOG1473">
    <property type="taxonomic scope" value="Eukaryota"/>
</dbReference>
<accession>W9RR58</accession>
<dbReference type="InterPro" id="IPR019786">
    <property type="entry name" value="Zinc_finger_PHD-type_CS"/>
</dbReference>
<evidence type="ECO:0000259" key="8">
    <source>
        <dbReference type="PROSITE" id="PS50016"/>
    </source>
</evidence>
<dbReference type="PANTHER" id="PTHR46508:SF5">
    <property type="entry name" value="PHD-FINGER AND DNA BINDING DOMAIN-CONTAINING PROTEIN"/>
    <property type="match status" value="1"/>
</dbReference>
<dbReference type="InterPro" id="IPR018501">
    <property type="entry name" value="DDT_dom"/>
</dbReference>
<dbReference type="CDD" id="cd15539">
    <property type="entry name" value="PHD1_AIRE"/>
    <property type="match status" value="1"/>
</dbReference>
<dbReference type="EMBL" id="KE345484">
    <property type="protein sequence ID" value="EXC04604.1"/>
    <property type="molecule type" value="Genomic_DNA"/>
</dbReference>
<feature type="compositionally biased region" description="Polar residues" evidence="7">
    <location>
        <begin position="1476"/>
        <end position="1490"/>
    </location>
</feature>
<evidence type="ECO:0000256" key="7">
    <source>
        <dbReference type="SAM" id="MobiDB-lite"/>
    </source>
</evidence>
<dbReference type="Pfam" id="PF21743">
    <property type="entry name" value="PTM_DIR17_Tudor"/>
    <property type="match status" value="1"/>
</dbReference>
<comment type="subcellular location">
    <subcellularLocation>
        <location evidence="1">Nucleus</location>
    </subcellularLocation>
</comment>
<dbReference type="CDD" id="cd20401">
    <property type="entry name" value="Tudor_AtPTM-like"/>
    <property type="match status" value="1"/>
</dbReference>
<evidence type="ECO:0000313" key="10">
    <source>
        <dbReference type="EMBL" id="EXC04604.1"/>
    </source>
</evidence>
<evidence type="ECO:0000256" key="6">
    <source>
        <dbReference type="PROSITE-ProRule" id="PRU00146"/>
    </source>
</evidence>
<keyword evidence="2" id="KW-0479">Metal-binding</keyword>
<dbReference type="Proteomes" id="UP000030645">
    <property type="component" value="Unassembled WGS sequence"/>
</dbReference>
<dbReference type="PROSITE" id="PS50016">
    <property type="entry name" value="ZF_PHD_2"/>
    <property type="match status" value="1"/>
</dbReference>
<reference evidence="11" key="1">
    <citation type="submission" date="2013-01" db="EMBL/GenBank/DDBJ databases">
        <title>Draft Genome Sequence of a Mulberry Tree, Morus notabilis C.K. Schneid.</title>
        <authorList>
            <person name="He N."/>
            <person name="Zhao S."/>
        </authorList>
    </citation>
    <scope>NUCLEOTIDE SEQUENCE</scope>
</reference>
<dbReference type="Gene3D" id="3.30.40.10">
    <property type="entry name" value="Zinc/RING finger domain, C3HC4 (zinc finger)"/>
    <property type="match status" value="2"/>
</dbReference>
<evidence type="ECO:0000256" key="2">
    <source>
        <dbReference type="ARBA" id="ARBA00022723"/>
    </source>
</evidence>
<dbReference type="SUPFAM" id="SSF57903">
    <property type="entry name" value="FYVE/PHD zinc finger"/>
    <property type="match status" value="2"/>
</dbReference>
<dbReference type="InterPro" id="IPR056618">
    <property type="entry name" value="Chromo_PTM"/>
</dbReference>
<dbReference type="InterPro" id="IPR047365">
    <property type="entry name" value="Tudor_AtPTM-like"/>
</dbReference>
<feature type="region of interest" description="Disordered" evidence="7">
    <location>
        <begin position="74"/>
        <end position="93"/>
    </location>
</feature>
<dbReference type="GO" id="GO:0000785">
    <property type="term" value="C:chromatin"/>
    <property type="evidence" value="ECO:0007669"/>
    <property type="project" value="UniProtKB-ARBA"/>
</dbReference>
<keyword evidence="5" id="KW-0539">Nucleus</keyword>
<dbReference type="Pfam" id="PF15612">
    <property type="entry name" value="WHIM1"/>
    <property type="match status" value="1"/>
</dbReference>
<feature type="compositionally biased region" description="Basic residues" evidence="7">
    <location>
        <begin position="1521"/>
        <end position="1538"/>
    </location>
</feature>
<feature type="region of interest" description="Disordered" evidence="7">
    <location>
        <begin position="340"/>
        <end position="399"/>
    </location>
</feature>
<evidence type="ECO:0000256" key="1">
    <source>
        <dbReference type="ARBA" id="ARBA00004123"/>
    </source>
</evidence>
<dbReference type="InterPro" id="IPR019787">
    <property type="entry name" value="Znf_PHD-finger"/>
</dbReference>